<dbReference type="Pfam" id="PF00059">
    <property type="entry name" value="Lectin_C"/>
    <property type="match status" value="1"/>
</dbReference>
<dbReference type="PROSITE" id="PS50041">
    <property type="entry name" value="C_TYPE_LECTIN_2"/>
    <property type="match status" value="1"/>
</dbReference>
<dbReference type="GO" id="GO:0030246">
    <property type="term" value="F:carbohydrate binding"/>
    <property type="evidence" value="ECO:0007669"/>
    <property type="project" value="UniProtKB-KW"/>
</dbReference>
<dbReference type="InterPro" id="IPR001304">
    <property type="entry name" value="C-type_lectin-like"/>
</dbReference>
<keyword evidence="2" id="KW-0472">Membrane</keyword>
<dbReference type="AlphaFoldDB" id="A0ABD2GPH0"/>
<dbReference type="CDD" id="cd03590">
    <property type="entry name" value="CLECT_DC-SIGN_like"/>
    <property type="match status" value="1"/>
</dbReference>
<dbReference type="InterPro" id="IPR050111">
    <property type="entry name" value="C-type_lectin/snaclec_domain"/>
</dbReference>
<feature type="transmembrane region" description="Helical" evidence="2">
    <location>
        <begin position="33"/>
        <end position="54"/>
    </location>
</feature>
<reference evidence="4 5" key="1">
    <citation type="journal article" date="2022" name="G3 (Bethesda)">
        <title>Evaluating Illumina-, Nanopore-, and PacBio-based genome assembly strategies with the bald notothen, Trematomus borchgrevinki.</title>
        <authorList>
            <person name="Rayamajhi N."/>
            <person name="Cheng C.C."/>
            <person name="Catchen J.M."/>
        </authorList>
    </citation>
    <scope>NUCLEOTIDE SEQUENCE [LARGE SCALE GENOMIC DNA]</scope>
    <source>
        <strain evidence="4">AGRC-2024</strain>
    </source>
</reference>
<proteinExistence type="predicted"/>
<organism evidence="4 5">
    <name type="scientific">Pagothenia borchgrevinki</name>
    <name type="common">Bald rockcod</name>
    <name type="synonym">Trematomus borchgrevinki</name>
    <dbReference type="NCBI Taxonomy" id="8213"/>
    <lineage>
        <taxon>Eukaryota</taxon>
        <taxon>Metazoa</taxon>
        <taxon>Chordata</taxon>
        <taxon>Craniata</taxon>
        <taxon>Vertebrata</taxon>
        <taxon>Euteleostomi</taxon>
        <taxon>Actinopterygii</taxon>
        <taxon>Neopterygii</taxon>
        <taxon>Teleostei</taxon>
        <taxon>Neoteleostei</taxon>
        <taxon>Acanthomorphata</taxon>
        <taxon>Eupercaria</taxon>
        <taxon>Perciformes</taxon>
        <taxon>Notothenioidei</taxon>
        <taxon>Nototheniidae</taxon>
        <taxon>Pagothenia</taxon>
    </lineage>
</organism>
<evidence type="ECO:0000256" key="2">
    <source>
        <dbReference type="SAM" id="Phobius"/>
    </source>
</evidence>
<evidence type="ECO:0000256" key="1">
    <source>
        <dbReference type="ARBA" id="ARBA00022734"/>
    </source>
</evidence>
<comment type="caution">
    <text evidence="4">The sequence shown here is derived from an EMBL/GenBank/DDBJ whole genome shotgun (WGS) entry which is preliminary data.</text>
</comment>
<keyword evidence="5" id="KW-1185">Reference proteome</keyword>
<evidence type="ECO:0000313" key="5">
    <source>
        <dbReference type="Proteomes" id="UP001619887"/>
    </source>
</evidence>
<feature type="domain" description="C-type lectin" evidence="3">
    <location>
        <begin position="89"/>
        <end position="200"/>
    </location>
</feature>
<dbReference type="EMBL" id="JBIYXZ010002076">
    <property type="protein sequence ID" value="KAL3056031.1"/>
    <property type="molecule type" value="Genomic_DNA"/>
</dbReference>
<dbReference type="SMART" id="SM00034">
    <property type="entry name" value="CLECT"/>
    <property type="match status" value="1"/>
</dbReference>
<sequence>MEKIYDNAVDVKTLSSRSSTIQEGPRRLLRASVLGLGLLSVFLLAGLIGLAVHYHNSVGVRDQRINQLVDRLHCFMDKEKSCPEGWKKFGCSCYNISTEKASWEQSRDNCTARGAHLVIVDRKEEQEFISSMTKEYTWIGLSDREEEGTWKWVDGSPLNLTFWKETQPDNGAERTHGAYISPSAWWKDRSCRNHLPWICEKEA</sequence>
<accession>A0ABD2GPH0</accession>
<evidence type="ECO:0000259" key="3">
    <source>
        <dbReference type="PROSITE" id="PS50041"/>
    </source>
</evidence>
<name>A0ABD2GPH0_PAGBO</name>
<dbReference type="Gene3D" id="3.10.100.10">
    <property type="entry name" value="Mannose-Binding Protein A, subunit A"/>
    <property type="match status" value="1"/>
</dbReference>
<keyword evidence="1" id="KW-0430">Lectin</keyword>
<dbReference type="SUPFAM" id="SSF56436">
    <property type="entry name" value="C-type lectin-like"/>
    <property type="match status" value="1"/>
</dbReference>
<evidence type="ECO:0000313" key="4">
    <source>
        <dbReference type="EMBL" id="KAL3056031.1"/>
    </source>
</evidence>
<keyword evidence="2" id="KW-1133">Transmembrane helix</keyword>
<dbReference type="InterPro" id="IPR016186">
    <property type="entry name" value="C-type_lectin-like/link_sf"/>
</dbReference>
<protein>
    <recommendedName>
        <fullName evidence="3">C-type lectin domain-containing protein</fullName>
    </recommendedName>
</protein>
<dbReference type="InterPro" id="IPR033989">
    <property type="entry name" value="CD209-like_CTLD"/>
</dbReference>
<dbReference type="PANTHER" id="PTHR22803">
    <property type="entry name" value="MANNOSE, PHOSPHOLIPASE, LECTIN RECEPTOR RELATED"/>
    <property type="match status" value="1"/>
</dbReference>
<keyword evidence="2" id="KW-0812">Transmembrane</keyword>
<gene>
    <name evidence="4" type="ORF">OYC64_018690</name>
</gene>
<dbReference type="Proteomes" id="UP001619887">
    <property type="component" value="Unassembled WGS sequence"/>
</dbReference>
<reference evidence="4 5" key="2">
    <citation type="journal article" date="2024" name="G3 (Bethesda)">
        <title>The genome of the cryopelagic Antarctic bald notothen, Trematomus borchgrevinki.</title>
        <authorList>
            <person name="Rayamajhi N."/>
            <person name="Rivera-Colon A.G."/>
            <person name="Minhas B.F."/>
            <person name="Cheng C.C."/>
            <person name="Catchen J.M."/>
        </authorList>
    </citation>
    <scope>NUCLEOTIDE SEQUENCE [LARGE SCALE GENOMIC DNA]</scope>
    <source>
        <strain evidence="4">AGRC-2024</strain>
    </source>
</reference>
<dbReference type="InterPro" id="IPR016187">
    <property type="entry name" value="CTDL_fold"/>
</dbReference>